<feature type="transmembrane region" description="Helical" evidence="10">
    <location>
        <begin position="16"/>
        <end position="41"/>
    </location>
</feature>
<dbReference type="PANTHER" id="PTHR24249:SF418">
    <property type="entry name" value="G-PROTEIN COUPLED RECEPTORS FAMILY 1 PROFILE DOMAIN-CONTAINING PROTEIN"/>
    <property type="match status" value="1"/>
</dbReference>
<dbReference type="OrthoDB" id="6102451at2759"/>
<dbReference type="PRINTS" id="PR00237">
    <property type="entry name" value="GPCRRHODOPSN"/>
</dbReference>
<dbReference type="Gene3D" id="1.20.1070.10">
    <property type="entry name" value="Rhodopsin 7-helix transmembrane proteins"/>
    <property type="match status" value="1"/>
</dbReference>
<keyword evidence="3 9" id="KW-0812">Transmembrane</keyword>
<keyword evidence="12" id="KW-1185">Reference proteome</keyword>
<name>A0A8B7XND2_ACAPL</name>
<dbReference type="PROSITE" id="PS00237">
    <property type="entry name" value="G_PROTEIN_RECEP_F1_1"/>
    <property type="match status" value="1"/>
</dbReference>
<dbReference type="InterPro" id="IPR000276">
    <property type="entry name" value="GPCR_Rhodpsn"/>
</dbReference>
<dbReference type="OMA" id="HELRENC"/>
<dbReference type="Proteomes" id="UP000694845">
    <property type="component" value="Unplaced"/>
</dbReference>
<protein>
    <submittedName>
        <fullName evidence="13">Trace amine-associated receptor 13c-like</fullName>
    </submittedName>
</protein>
<dbReference type="GO" id="GO:0004930">
    <property type="term" value="F:G protein-coupled receptor activity"/>
    <property type="evidence" value="ECO:0007669"/>
    <property type="project" value="UniProtKB-KW"/>
</dbReference>
<dbReference type="GeneID" id="110974394"/>
<evidence type="ECO:0000256" key="5">
    <source>
        <dbReference type="ARBA" id="ARBA00023040"/>
    </source>
</evidence>
<dbReference type="InterPro" id="IPR050569">
    <property type="entry name" value="TAAR"/>
</dbReference>
<dbReference type="InterPro" id="IPR017452">
    <property type="entry name" value="GPCR_Rhodpsn_7TM"/>
</dbReference>
<feature type="transmembrane region" description="Helical" evidence="10">
    <location>
        <begin position="132"/>
        <end position="154"/>
    </location>
</feature>
<keyword evidence="4 10" id="KW-1133">Transmembrane helix</keyword>
<evidence type="ECO:0000256" key="6">
    <source>
        <dbReference type="ARBA" id="ARBA00023136"/>
    </source>
</evidence>
<dbReference type="RefSeq" id="XP_022081687.1">
    <property type="nucleotide sequence ID" value="XM_022225995.1"/>
</dbReference>
<dbReference type="SUPFAM" id="SSF81321">
    <property type="entry name" value="Family A G protein-coupled receptor-like"/>
    <property type="match status" value="1"/>
</dbReference>
<evidence type="ECO:0000313" key="13">
    <source>
        <dbReference type="RefSeq" id="XP_022081687.1"/>
    </source>
</evidence>
<organism evidence="12 13">
    <name type="scientific">Acanthaster planci</name>
    <name type="common">Crown-of-thorns starfish</name>
    <dbReference type="NCBI Taxonomy" id="133434"/>
    <lineage>
        <taxon>Eukaryota</taxon>
        <taxon>Metazoa</taxon>
        <taxon>Echinodermata</taxon>
        <taxon>Eleutherozoa</taxon>
        <taxon>Asterozoa</taxon>
        <taxon>Asteroidea</taxon>
        <taxon>Valvatacea</taxon>
        <taxon>Valvatida</taxon>
        <taxon>Acanthasteridae</taxon>
        <taxon>Acanthaster</taxon>
    </lineage>
</organism>
<feature type="transmembrane region" description="Helical" evidence="10">
    <location>
        <begin position="174"/>
        <end position="195"/>
    </location>
</feature>
<dbReference type="PANTHER" id="PTHR24249">
    <property type="entry name" value="HISTAMINE RECEPTOR-RELATED G-PROTEIN COUPLED RECEPTOR"/>
    <property type="match status" value="1"/>
</dbReference>
<evidence type="ECO:0000256" key="3">
    <source>
        <dbReference type="ARBA" id="ARBA00022692"/>
    </source>
</evidence>
<proteinExistence type="inferred from homology"/>
<comment type="subcellular location">
    <subcellularLocation>
        <location evidence="1">Cell membrane</location>
        <topology evidence="1">Multi-pass membrane protein</topology>
    </subcellularLocation>
</comment>
<evidence type="ECO:0000256" key="8">
    <source>
        <dbReference type="ARBA" id="ARBA00023224"/>
    </source>
</evidence>
<dbReference type="AlphaFoldDB" id="A0A8B7XND2"/>
<feature type="transmembrane region" description="Helical" evidence="10">
    <location>
        <begin position="53"/>
        <end position="75"/>
    </location>
</feature>
<reference evidence="13" key="1">
    <citation type="submission" date="2025-08" db="UniProtKB">
        <authorList>
            <consortium name="RefSeq"/>
        </authorList>
    </citation>
    <scope>IDENTIFICATION</scope>
</reference>
<evidence type="ECO:0000256" key="1">
    <source>
        <dbReference type="ARBA" id="ARBA00004651"/>
    </source>
</evidence>
<dbReference type="GO" id="GO:0005886">
    <property type="term" value="C:plasma membrane"/>
    <property type="evidence" value="ECO:0007669"/>
    <property type="project" value="UniProtKB-SubCell"/>
</dbReference>
<gene>
    <name evidence="13" type="primary">LOC110974394</name>
</gene>
<evidence type="ECO:0000313" key="12">
    <source>
        <dbReference type="Proteomes" id="UP000694845"/>
    </source>
</evidence>
<evidence type="ECO:0000256" key="2">
    <source>
        <dbReference type="ARBA" id="ARBA00022475"/>
    </source>
</evidence>
<evidence type="ECO:0000256" key="9">
    <source>
        <dbReference type="RuleBase" id="RU000688"/>
    </source>
</evidence>
<sequence>MADVQTDSFGLPPFLIALRTCFIVTVATLIIAGNSLSIAVTRRVTNLADSTKVLMMTLAASDLLIGVLALFSSVASALGRWPFSTIGCAVASDCVNIAISMTIFSLIGLNVDRYIAVTRPYEFPVWCTARRVITLEVILLSVTTSSLIVAHVTGVSFKYYPASALCFFGSSSDAVNMVALVVFDLLPTLAMTCIYSRIIRISRQHELRNARNNQTEGNNVRDNKALKAFLMVTLTFAACYTPFNLMRTVEGLANWTSPHWLEFLTMWLTAANSGFNVFIYCLFNEAYRQTAKKIIHQRLQCCMKSPVEPLNI</sequence>
<feature type="transmembrane region" description="Helical" evidence="10">
    <location>
        <begin position="81"/>
        <end position="111"/>
    </location>
</feature>
<dbReference type="CDD" id="cd00637">
    <property type="entry name" value="7tm_classA_rhodopsin-like"/>
    <property type="match status" value="1"/>
</dbReference>
<keyword evidence="2" id="KW-1003">Cell membrane</keyword>
<evidence type="ECO:0000259" key="11">
    <source>
        <dbReference type="PROSITE" id="PS50262"/>
    </source>
</evidence>
<comment type="similarity">
    <text evidence="9">Belongs to the G-protein coupled receptor 1 family.</text>
</comment>
<dbReference type="KEGG" id="aplc:110974394"/>
<keyword evidence="6 10" id="KW-0472">Membrane</keyword>
<evidence type="ECO:0000256" key="7">
    <source>
        <dbReference type="ARBA" id="ARBA00023170"/>
    </source>
</evidence>
<evidence type="ECO:0000256" key="10">
    <source>
        <dbReference type="SAM" id="Phobius"/>
    </source>
</evidence>
<keyword evidence="8 9" id="KW-0807">Transducer</keyword>
<feature type="transmembrane region" description="Helical" evidence="10">
    <location>
        <begin position="225"/>
        <end position="243"/>
    </location>
</feature>
<evidence type="ECO:0000256" key="4">
    <source>
        <dbReference type="ARBA" id="ARBA00022989"/>
    </source>
</evidence>
<feature type="domain" description="G-protein coupled receptors family 1 profile" evidence="11">
    <location>
        <begin position="33"/>
        <end position="280"/>
    </location>
</feature>
<dbReference type="Pfam" id="PF00001">
    <property type="entry name" value="7tm_1"/>
    <property type="match status" value="1"/>
</dbReference>
<keyword evidence="7 9" id="KW-0675">Receptor</keyword>
<dbReference type="PROSITE" id="PS50262">
    <property type="entry name" value="G_PROTEIN_RECEP_F1_2"/>
    <property type="match status" value="1"/>
</dbReference>
<accession>A0A8B7XND2</accession>
<keyword evidence="5 9" id="KW-0297">G-protein coupled receptor</keyword>
<feature type="transmembrane region" description="Helical" evidence="10">
    <location>
        <begin position="263"/>
        <end position="283"/>
    </location>
</feature>